<dbReference type="Gene3D" id="3.30.2130.10">
    <property type="entry name" value="VC0802-like"/>
    <property type="match status" value="1"/>
</dbReference>
<keyword evidence="3" id="KW-1185">Reference proteome</keyword>
<dbReference type="EMBL" id="NHZQ01000342">
    <property type="protein sequence ID" value="PSK41778.1"/>
    <property type="molecule type" value="Genomic_DNA"/>
</dbReference>
<reference evidence="2 3" key="1">
    <citation type="submission" date="2017-05" db="EMBL/GenBank/DDBJ databases">
        <title>Draft genome sequence of Elsinoe australis.</title>
        <authorList>
            <person name="Cheng Q."/>
        </authorList>
    </citation>
    <scope>NUCLEOTIDE SEQUENCE [LARGE SCALE GENOMIC DNA]</scope>
    <source>
        <strain evidence="2 3">NL1</strain>
    </source>
</reference>
<dbReference type="InterPro" id="IPR045865">
    <property type="entry name" value="ACT-like_dom_sf"/>
</dbReference>
<comment type="caution">
    <text evidence="2">The sequence shown here is derived from an EMBL/GenBank/DDBJ whole genome shotgun (WGS) entry which is preliminary data.</text>
</comment>
<name>A0A2P7Z0P6_9PEZI</name>
<accession>A0A2P7Z0P6</accession>
<evidence type="ECO:0000313" key="3">
    <source>
        <dbReference type="Proteomes" id="UP000243723"/>
    </source>
</evidence>
<feature type="domain" description="CASTOR ACT" evidence="1">
    <location>
        <begin position="90"/>
        <end position="143"/>
    </location>
</feature>
<dbReference type="SUPFAM" id="SSF55021">
    <property type="entry name" value="ACT-like"/>
    <property type="match status" value="1"/>
</dbReference>
<protein>
    <recommendedName>
        <fullName evidence="1">CASTOR ACT domain-containing protein</fullName>
    </recommendedName>
</protein>
<dbReference type="OrthoDB" id="10064407at2759"/>
<dbReference type="PANTHER" id="PTHR39199:SF1">
    <property type="entry name" value="BLR5128 PROTEIN"/>
    <property type="match status" value="1"/>
</dbReference>
<dbReference type="STRING" id="40998.A0A2P7Z0P6"/>
<proteinExistence type="predicted"/>
<dbReference type="GO" id="GO:0006520">
    <property type="term" value="P:amino acid metabolic process"/>
    <property type="evidence" value="ECO:0007669"/>
    <property type="project" value="UniProtKB-ARBA"/>
</dbReference>
<sequence>MAQQKSDQTPVSSTLGMITSMTPVLHPEPCVYATVSASAPQDTLVALLSIARATFNEGDDGMSILLPLATAKAYPRLLTIIDPIMSHIELKVYSSLEGIGLTAAVAQALTDAKIPCNVVAALKHDHVYVPKEKAEAALQALNDLVEEASRK</sequence>
<dbReference type="Proteomes" id="UP000243723">
    <property type="component" value="Unassembled WGS sequence"/>
</dbReference>
<dbReference type="GO" id="GO:0046394">
    <property type="term" value="P:carboxylic acid biosynthetic process"/>
    <property type="evidence" value="ECO:0007669"/>
    <property type="project" value="UniProtKB-ARBA"/>
</dbReference>
<evidence type="ECO:0000259" key="1">
    <source>
        <dbReference type="Pfam" id="PF13840"/>
    </source>
</evidence>
<dbReference type="Pfam" id="PF13840">
    <property type="entry name" value="ACT_7"/>
    <property type="match status" value="1"/>
</dbReference>
<gene>
    <name evidence="2" type="ORF">B9Z65_9164</name>
</gene>
<dbReference type="PANTHER" id="PTHR39199">
    <property type="entry name" value="BLR5128 PROTEIN"/>
    <property type="match status" value="1"/>
</dbReference>
<organism evidence="2 3">
    <name type="scientific">Elsinoe australis</name>
    <dbReference type="NCBI Taxonomy" id="40998"/>
    <lineage>
        <taxon>Eukaryota</taxon>
        <taxon>Fungi</taxon>
        <taxon>Dikarya</taxon>
        <taxon>Ascomycota</taxon>
        <taxon>Pezizomycotina</taxon>
        <taxon>Dothideomycetes</taxon>
        <taxon>Dothideomycetidae</taxon>
        <taxon>Myriangiales</taxon>
        <taxon>Elsinoaceae</taxon>
        <taxon>Elsinoe</taxon>
    </lineage>
</organism>
<dbReference type="InterPro" id="IPR027795">
    <property type="entry name" value="CASTOR_ACT_dom"/>
</dbReference>
<evidence type="ECO:0000313" key="2">
    <source>
        <dbReference type="EMBL" id="PSK41778.1"/>
    </source>
</evidence>
<dbReference type="AlphaFoldDB" id="A0A2P7Z0P6"/>